<keyword evidence="1" id="KW-0175">Coiled coil</keyword>
<feature type="coiled-coil region" evidence="1">
    <location>
        <begin position="123"/>
        <end position="190"/>
    </location>
</feature>
<evidence type="ECO:0000256" key="1">
    <source>
        <dbReference type="SAM" id="Coils"/>
    </source>
</evidence>
<gene>
    <name evidence="2" type="ORF">AGERDE_LOCUS12621</name>
</gene>
<proteinExistence type="predicted"/>
<name>A0A9N9HET5_9GLOM</name>
<protein>
    <submittedName>
        <fullName evidence="2">12184_t:CDS:1</fullName>
    </submittedName>
</protein>
<reference evidence="2" key="1">
    <citation type="submission" date="2021-06" db="EMBL/GenBank/DDBJ databases">
        <authorList>
            <person name="Kallberg Y."/>
            <person name="Tangrot J."/>
            <person name="Rosling A."/>
        </authorList>
    </citation>
    <scope>NUCLEOTIDE SEQUENCE</scope>
    <source>
        <strain evidence="2">MT106</strain>
    </source>
</reference>
<feature type="non-terminal residue" evidence="2">
    <location>
        <position position="1"/>
    </location>
</feature>
<dbReference type="AlphaFoldDB" id="A0A9N9HET5"/>
<dbReference type="InterPro" id="IPR032675">
    <property type="entry name" value="LRR_dom_sf"/>
</dbReference>
<keyword evidence="3" id="KW-1185">Reference proteome</keyword>
<dbReference type="EMBL" id="CAJVPL010009976">
    <property type="protein sequence ID" value="CAG8679788.1"/>
    <property type="molecule type" value="Genomic_DNA"/>
</dbReference>
<dbReference type="OrthoDB" id="10027416at2759"/>
<organism evidence="2 3">
    <name type="scientific">Ambispora gerdemannii</name>
    <dbReference type="NCBI Taxonomy" id="144530"/>
    <lineage>
        <taxon>Eukaryota</taxon>
        <taxon>Fungi</taxon>
        <taxon>Fungi incertae sedis</taxon>
        <taxon>Mucoromycota</taxon>
        <taxon>Glomeromycotina</taxon>
        <taxon>Glomeromycetes</taxon>
        <taxon>Archaeosporales</taxon>
        <taxon>Ambisporaceae</taxon>
        <taxon>Ambispora</taxon>
    </lineage>
</organism>
<comment type="caution">
    <text evidence="2">The sequence shown here is derived from an EMBL/GenBank/DDBJ whole genome shotgun (WGS) entry which is preliminary data.</text>
</comment>
<sequence length="192" mass="22432">PENENQEIMFKCRKCGEIKANEQGGFCRDCEQETMLEAIDFTICDLVLENCPLVTRLEANNNELTNIDFVLHQLPRLTKLEVRHNNLTSLDISNNLELSDLDCGEAINKKREELENEVRERPIRDLKKAREETIEDIKNACEEEEKELPKIKKIIEKYSKKINKATINEISSLQKEANELILEARLKRQRLH</sequence>
<evidence type="ECO:0000313" key="3">
    <source>
        <dbReference type="Proteomes" id="UP000789831"/>
    </source>
</evidence>
<evidence type="ECO:0000313" key="2">
    <source>
        <dbReference type="EMBL" id="CAG8679788.1"/>
    </source>
</evidence>
<dbReference type="Gene3D" id="3.80.10.10">
    <property type="entry name" value="Ribonuclease Inhibitor"/>
    <property type="match status" value="1"/>
</dbReference>
<dbReference type="SUPFAM" id="SSF52058">
    <property type="entry name" value="L domain-like"/>
    <property type="match status" value="1"/>
</dbReference>
<accession>A0A9N9HET5</accession>
<dbReference type="Proteomes" id="UP000789831">
    <property type="component" value="Unassembled WGS sequence"/>
</dbReference>